<organism evidence="1 2">
    <name type="scientific">Mucuna pruriens</name>
    <name type="common">Velvet bean</name>
    <name type="synonym">Dolichos pruriens</name>
    <dbReference type="NCBI Taxonomy" id="157652"/>
    <lineage>
        <taxon>Eukaryota</taxon>
        <taxon>Viridiplantae</taxon>
        <taxon>Streptophyta</taxon>
        <taxon>Embryophyta</taxon>
        <taxon>Tracheophyta</taxon>
        <taxon>Spermatophyta</taxon>
        <taxon>Magnoliopsida</taxon>
        <taxon>eudicotyledons</taxon>
        <taxon>Gunneridae</taxon>
        <taxon>Pentapetalae</taxon>
        <taxon>rosids</taxon>
        <taxon>fabids</taxon>
        <taxon>Fabales</taxon>
        <taxon>Fabaceae</taxon>
        <taxon>Papilionoideae</taxon>
        <taxon>50 kb inversion clade</taxon>
        <taxon>NPAAA clade</taxon>
        <taxon>indigoferoid/millettioid clade</taxon>
        <taxon>Phaseoleae</taxon>
        <taxon>Mucuna</taxon>
    </lineage>
</organism>
<accession>A0A371EI71</accession>
<evidence type="ECO:0000313" key="1">
    <source>
        <dbReference type="EMBL" id="RDX65752.1"/>
    </source>
</evidence>
<name>A0A371EI71_MUCPR</name>
<dbReference type="AlphaFoldDB" id="A0A371EI71"/>
<protein>
    <submittedName>
        <fullName evidence="1">Uncharacterized protein</fullName>
    </submittedName>
</protein>
<keyword evidence="2" id="KW-1185">Reference proteome</keyword>
<reference evidence="1" key="1">
    <citation type="submission" date="2018-05" db="EMBL/GenBank/DDBJ databases">
        <title>Draft genome of Mucuna pruriens seed.</title>
        <authorList>
            <person name="Nnadi N.E."/>
            <person name="Vos R."/>
            <person name="Hasami M.H."/>
            <person name="Devisetty U.K."/>
            <person name="Aguiy J.C."/>
        </authorList>
    </citation>
    <scope>NUCLEOTIDE SEQUENCE [LARGE SCALE GENOMIC DNA]</scope>
    <source>
        <strain evidence="1">JCA_2017</strain>
    </source>
</reference>
<feature type="non-terminal residue" evidence="1">
    <location>
        <position position="1"/>
    </location>
</feature>
<dbReference type="Proteomes" id="UP000257109">
    <property type="component" value="Unassembled WGS sequence"/>
</dbReference>
<comment type="caution">
    <text evidence="1">The sequence shown here is derived from an EMBL/GenBank/DDBJ whole genome shotgun (WGS) entry which is preliminary data.</text>
</comment>
<proteinExistence type="predicted"/>
<gene>
    <name evidence="1" type="ORF">CR513_55566</name>
</gene>
<evidence type="ECO:0000313" key="2">
    <source>
        <dbReference type="Proteomes" id="UP000257109"/>
    </source>
</evidence>
<dbReference type="OrthoDB" id="1659983at2759"/>
<sequence length="86" mass="9881">MSSSLGFKNERITTESGFVQPAIPKSDGYCDHWCMFMENFMKLEEYWSIVAYDIPVVAEGNQLSDAQRKAIDEATLKDMKAKNYLF</sequence>
<dbReference type="EMBL" id="QJKJ01013752">
    <property type="protein sequence ID" value="RDX65752.1"/>
    <property type="molecule type" value="Genomic_DNA"/>
</dbReference>